<evidence type="ECO:0000256" key="5">
    <source>
        <dbReference type="SAM" id="SignalP"/>
    </source>
</evidence>
<proteinExistence type="predicted"/>
<protein>
    <recommendedName>
        <fullName evidence="6">WxxW domain-containing protein</fullName>
    </recommendedName>
</protein>
<evidence type="ECO:0000256" key="1">
    <source>
        <dbReference type="ARBA" id="ARBA00004613"/>
    </source>
</evidence>
<evidence type="ECO:0000313" key="7">
    <source>
        <dbReference type="EMBL" id="CAF3442745.1"/>
    </source>
</evidence>
<comment type="subcellular location">
    <subcellularLocation>
        <location evidence="1">Secreted</location>
    </subcellularLocation>
</comment>
<feature type="signal peptide" evidence="5">
    <location>
        <begin position="1"/>
        <end position="17"/>
    </location>
</feature>
<evidence type="ECO:0000313" key="8">
    <source>
        <dbReference type="EMBL" id="CAF3483429.1"/>
    </source>
</evidence>
<dbReference type="InterPro" id="IPR025155">
    <property type="entry name" value="WxxW_domain"/>
</dbReference>
<evidence type="ECO:0000313" key="9">
    <source>
        <dbReference type="Proteomes" id="UP000663833"/>
    </source>
</evidence>
<dbReference type="Proteomes" id="UP000663869">
    <property type="component" value="Unassembled WGS sequence"/>
</dbReference>
<dbReference type="AlphaFoldDB" id="A0A818D8K6"/>
<sequence length="129" mass="14555">MLFTVFLLILFFNGISSQQGIFEPYTFGEGSCTGSYKWTTWYDTNDPSATQGDVEITNHIQKLFPTFMCLYPTAIEAQTSYGASPSTTGDVFRITVKDGFLCLNQQISNYRNRICNDYKVRYCCPATAS</sequence>
<evidence type="ECO:0000259" key="6">
    <source>
        <dbReference type="Pfam" id="PF13330"/>
    </source>
</evidence>
<dbReference type="EMBL" id="CAJNYD010002771">
    <property type="protein sequence ID" value="CAF3442745.1"/>
    <property type="molecule type" value="Genomic_DNA"/>
</dbReference>
<dbReference type="Pfam" id="PF13330">
    <property type="entry name" value="Mucin2_WxxW"/>
    <property type="match status" value="1"/>
</dbReference>
<feature type="domain" description="WxxW" evidence="6">
    <location>
        <begin position="38"/>
        <end position="124"/>
    </location>
</feature>
<dbReference type="GO" id="GO:0005576">
    <property type="term" value="C:extracellular region"/>
    <property type="evidence" value="ECO:0007669"/>
    <property type="project" value="UniProtKB-SubCell"/>
</dbReference>
<comment type="caution">
    <text evidence="7">The sequence shown here is derived from an EMBL/GenBank/DDBJ whole genome shotgun (WGS) entry which is preliminary data.</text>
</comment>
<dbReference type="PANTHER" id="PTHR15031:SF4">
    <property type="entry name" value="CARTILAGE INTERMEDIATE LAYER PROTEIN 1"/>
    <property type="match status" value="1"/>
</dbReference>
<evidence type="ECO:0000256" key="2">
    <source>
        <dbReference type="ARBA" id="ARBA00022525"/>
    </source>
</evidence>
<dbReference type="Proteomes" id="UP000663833">
    <property type="component" value="Unassembled WGS sequence"/>
</dbReference>
<reference evidence="7" key="1">
    <citation type="submission" date="2021-02" db="EMBL/GenBank/DDBJ databases">
        <authorList>
            <person name="Nowell W R."/>
        </authorList>
    </citation>
    <scope>NUCLEOTIDE SEQUENCE</scope>
</reference>
<feature type="chain" id="PRO_5035691281" description="WxxW domain-containing protein" evidence="5">
    <location>
        <begin position="18"/>
        <end position="129"/>
    </location>
</feature>
<keyword evidence="3 5" id="KW-0732">Signal</keyword>
<name>A0A818D8K6_9BILA</name>
<organism evidence="7 9">
    <name type="scientific">Rotaria socialis</name>
    <dbReference type="NCBI Taxonomy" id="392032"/>
    <lineage>
        <taxon>Eukaryota</taxon>
        <taxon>Metazoa</taxon>
        <taxon>Spiralia</taxon>
        <taxon>Gnathifera</taxon>
        <taxon>Rotifera</taxon>
        <taxon>Eurotatoria</taxon>
        <taxon>Bdelloidea</taxon>
        <taxon>Philodinida</taxon>
        <taxon>Philodinidae</taxon>
        <taxon>Rotaria</taxon>
    </lineage>
</organism>
<dbReference type="PANTHER" id="PTHR15031">
    <property type="entry name" value="CARTILAGE INTERMEDIATE LAYER PROTEIN CLIP"/>
    <property type="match status" value="1"/>
</dbReference>
<dbReference type="InterPro" id="IPR039675">
    <property type="entry name" value="CILP1/CILP2"/>
</dbReference>
<evidence type="ECO:0000256" key="3">
    <source>
        <dbReference type="ARBA" id="ARBA00022729"/>
    </source>
</evidence>
<keyword evidence="4" id="KW-0325">Glycoprotein</keyword>
<dbReference type="EMBL" id="CAJNYU010001939">
    <property type="protein sequence ID" value="CAF3483429.1"/>
    <property type="molecule type" value="Genomic_DNA"/>
</dbReference>
<evidence type="ECO:0000256" key="4">
    <source>
        <dbReference type="ARBA" id="ARBA00023180"/>
    </source>
</evidence>
<gene>
    <name evidence="8" type="ORF">FME351_LOCUS15657</name>
    <name evidence="7" type="ORF">LUA448_LOCUS21310</name>
</gene>
<keyword evidence="2" id="KW-0964">Secreted</keyword>
<accession>A0A818D8K6</accession>